<dbReference type="EMBL" id="JBEFKJ010000024">
    <property type="protein sequence ID" value="KAL2039676.1"/>
    <property type="molecule type" value="Genomic_DNA"/>
</dbReference>
<sequence>MSSIELHQRPGVNRIEPPLLDVFAKSSASSNLIALTDFTNLAGRGHSNPDSNASITALRPAHVQTVPITTLANLSSRLANTQNHAPLRIISCCSQNSVRPLRMTREMFECILRMCEIDVVVMETMACLGTRARKSEVGMGNVISRKRRDSKAFVPL</sequence>
<evidence type="ECO:0000313" key="1">
    <source>
        <dbReference type="EMBL" id="KAL2039676.1"/>
    </source>
</evidence>
<keyword evidence="2" id="KW-1185">Reference proteome</keyword>
<name>A0ABR4A3Z2_9LECA</name>
<accession>A0ABR4A3Z2</accession>
<proteinExistence type="predicted"/>
<gene>
    <name evidence="1" type="ORF">N7G274_007535</name>
</gene>
<organism evidence="1 2">
    <name type="scientific">Stereocaulon virgatum</name>
    <dbReference type="NCBI Taxonomy" id="373712"/>
    <lineage>
        <taxon>Eukaryota</taxon>
        <taxon>Fungi</taxon>
        <taxon>Dikarya</taxon>
        <taxon>Ascomycota</taxon>
        <taxon>Pezizomycotina</taxon>
        <taxon>Lecanoromycetes</taxon>
        <taxon>OSLEUM clade</taxon>
        <taxon>Lecanoromycetidae</taxon>
        <taxon>Lecanorales</taxon>
        <taxon>Lecanorineae</taxon>
        <taxon>Stereocaulaceae</taxon>
        <taxon>Stereocaulon</taxon>
    </lineage>
</organism>
<protein>
    <submittedName>
        <fullName evidence="1">Uncharacterized protein</fullName>
    </submittedName>
</protein>
<dbReference type="Proteomes" id="UP001590950">
    <property type="component" value="Unassembled WGS sequence"/>
</dbReference>
<evidence type="ECO:0000313" key="2">
    <source>
        <dbReference type="Proteomes" id="UP001590950"/>
    </source>
</evidence>
<reference evidence="1 2" key="1">
    <citation type="submission" date="2024-09" db="EMBL/GenBank/DDBJ databases">
        <title>Rethinking Asexuality: The Enigmatic Case of Functional Sexual Genes in Lepraria (Stereocaulaceae).</title>
        <authorList>
            <person name="Doellman M."/>
            <person name="Sun Y."/>
            <person name="Barcenas-Pena A."/>
            <person name="Lumbsch H.T."/>
            <person name="Grewe F."/>
        </authorList>
    </citation>
    <scope>NUCLEOTIDE SEQUENCE [LARGE SCALE GENOMIC DNA]</scope>
    <source>
        <strain evidence="1 2">Mercado 3170</strain>
    </source>
</reference>
<comment type="caution">
    <text evidence="1">The sequence shown here is derived from an EMBL/GenBank/DDBJ whole genome shotgun (WGS) entry which is preliminary data.</text>
</comment>